<evidence type="ECO:0000313" key="2">
    <source>
        <dbReference type="EMBL" id="CAI4006496.1"/>
    </source>
</evidence>
<dbReference type="OrthoDB" id="417446at2759"/>
<dbReference type="EMBL" id="CAMXCT020003835">
    <property type="protein sequence ID" value="CAL1159871.1"/>
    <property type="molecule type" value="Genomic_DNA"/>
</dbReference>
<feature type="compositionally biased region" description="Low complexity" evidence="1">
    <location>
        <begin position="906"/>
        <end position="918"/>
    </location>
</feature>
<reference evidence="3" key="2">
    <citation type="submission" date="2024-04" db="EMBL/GenBank/DDBJ databases">
        <authorList>
            <person name="Chen Y."/>
            <person name="Shah S."/>
            <person name="Dougan E. K."/>
            <person name="Thang M."/>
            <person name="Chan C."/>
        </authorList>
    </citation>
    <scope>NUCLEOTIDE SEQUENCE [LARGE SCALE GENOMIC DNA]</scope>
</reference>
<dbReference type="PANTHER" id="PTHR45799:SF2">
    <property type="entry name" value="RETICULON-LIKE PROTEIN"/>
    <property type="match status" value="1"/>
</dbReference>
<feature type="region of interest" description="Disordered" evidence="1">
    <location>
        <begin position="395"/>
        <end position="416"/>
    </location>
</feature>
<feature type="region of interest" description="Disordered" evidence="1">
    <location>
        <begin position="134"/>
        <end position="255"/>
    </location>
</feature>
<sequence>MAIAIKQNLPVSVMQLLSGDAWKGGPLIQLEDTVTSARADDVILNHCWVGPVVRKFRDRVPSQFFLTDVFICLHKIFMNKLLIPLEEGDDVQSLACNEGKKIKCLISGLRALWRSSISVQSLCKEAGSHPRITELKSLLMPSPTRSKAKSESSAESSDEERADEGPNLGDQGSEESESGEESAPNADPEVEAESSNHGGDSDSEATLELPGNGMENQVDVDVSCSPSGESMENLTEADSDSGAVSVKSTPTKTPQWREELFTTPQFGNSGPPKPEIIEMCIGLMQFFGSNHPDIAKHPKLINYMDHCEWSYARFGMRASSWLSTVDYWDSWLKRCSELGNKVLTPEQHRYVSEGSPEAMEAEEEECRKLKREAAMDDGLQKLMRKDAFVEDPDVYKGKADTKHSPPIPAPPKSTRKVAKVLESEFAPKAVGIQTAKGKKRARESREPTGGSKSPTAKKSSKKGSPPKSGDEEMPSNSFKGYDLSEVPTQAWPQPGINKGAHGYTIKAKNGAVEVLLRARAFVIKRVASEDGASESFFFLRPCFPSPNAFQSSGKGKETHNMEAETARLCLCGIAGYGRLTWSKPSDHLELFAGVCSITRGELQEQDIMSDVGFANMVYQVLNLKPGAAMWAVTGQHIEDSAGSDGFGTAVAKVRSRHLKRNKLRAAKFLRQALKTANSANSKHFALSGLEGFGPMAKSSSSNPKKKSSVRQSALKKPANTSVAKCMLGTTKKDKTGKAKESRIKEEVLKLAREAKKEEDRKKKGAGSTTGSKEKNKEKKTKSEKAKKADQKEKPAVATDGKKEKKQKDADQKVQKENEEDNGKPKTEKTKDEKTKKSQEKKSEAKSEKKEAQKKESQKKENEKNESEKNERKAEKERLKKAKELEKQLDAAAGLKTPPAKRLRMKSPAASTVSTTASSDQYKCTMSNKEKAEAHLAKRQKELEGSAAAAALRAEMDSAGMVDLLDSLKTSQNEAPVSEALQRSHLKEVEAKTHDPELQETLADELEEDEEQGEEEEKTDDDEMQGQDEQVSDEEKEDEKEEEKEEEKDSSDEGESEEQASEDSAEESQEGTEKDTDDEPSESEDSSEETEAEDNGEENGKAAKLTDAVVNTKRNSKTNKREWDKFDRQTRSAVKFPASLKPMLVRRKQDLFALWLDNQMDWDRVKCEVEREQATLNLSRKEWTAVQAKDLQKQYSQERYDDIIQKRTEAGLYYVDDDYPNETWYYMPKGNTLRKDDTTKEALRIKGEKSLDRGMLNAMTGEDGPLQAGALPSVKAQSIEGVQKVMKALDDDKNQVTKAPKKKKEKGEEAESVEPKTILQSGTEALQVVLDKAQKARTRSIQLDGMEFAKELPQQMLKHATEMETLYGQLKTFVTADPTDENKIKDALDLLEKKNTWFEKAEASASGILKGGTGASKPKRKAKAKVPGETDPQQTDAYVLLPHEVRADVNRQIANLMAWSLHYAALGVLTYMAFKADLKARMQCHELEAYYRFISIYRIDIRCPYMGQVSKDDRILQLTNLCAHSLAKAIELMDRAGLILSVDEAHVVLAERLQRLSGVESELYKSNWIFRRKESTMYYDMRSYAKQIVPFYCDLCGVSEEYLKPVPSPALPESSMQDEEAEKQGELHRGAAKASMRLLWLSRLSRPDLSFII</sequence>
<evidence type="ECO:0000313" key="3">
    <source>
        <dbReference type="EMBL" id="CAL1159871.1"/>
    </source>
</evidence>
<feature type="compositionally biased region" description="Acidic residues" evidence="1">
    <location>
        <begin position="1001"/>
        <end position="1096"/>
    </location>
</feature>
<feature type="non-terminal residue" evidence="2">
    <location>
        <position position="1652"/>
    </location>
</feature>
<dbReference type="InterPro" id="IPR046964">
    <property type="entry name" value="RTN1-4"/>
</dbReference>
<dbReference type="PANTHER" id="PTHR45799">
    <property type="entry name" value="RETICULON-LIKE PROTEIN"/>
    <property type="match status" value="1"/>
</dbReference>
<organism evidence="2">
    <name type="scientific">Cladocopium goreaui</name>
    <dbReference type="NCBI Taxonomy" id="2562237"/>
    <lineage>
        <taxon>Eukaryota</taxon>
        <taxon>Sar</taxon>
        <taxon>Alveolata</taxon>
        <taxon>Dinophyceae</taxon>
        <taxon>Suessiales</taxon>
        <taxon>Symbiodiniaceae</taxon>
        <taxon>Cladocopium</taxon>
    </lineage>
</organism>
<feature type="compositionally biased region" description="Low complexity" evidence="1">
    <location>
        <begin position="449"/>
        <end position="467"/>
    </location>
</feature>
<dbReference type="GO" id="GO:0005789">
    <property type="term" value="C:endoplasmic reticulum membrane"/>
    <property type="evidence" value="ECO:0007669"/>
    <property type="project" value="TreeGrafter"/>
</dbReference>
<reference evidence="2" key="1">
    <citation type="submission" date="2022-10" db="EMBL/GenBank/DDBJ databases">
        <authorList>
            <person name="Chen Y."/>
            <person name="Dougan E. K."/>
            <person name="Chan C."/>
            <person name="Rhodes N."/>
            <person name="Thang M."/>
        </authorList>
    </citation>
    <scope>NUCLEOTIDE SEQUENCE</scope>
</reference>
<comment type="caution">
    <text evidence="2">The sequence shown here is derived from an EMBL/GenBank/DDBJ whole genome shotgun (WGS) entry which is preliminary data.</text>
</comment>
<feature type="region of interest" description="Disordered" evidence="1">
    <location>
        <begin position="1289"/>
        <end position="1315"/>
    </location>
</feature>
<dbReference type="EMBL" id="CAMXCT010003835">
    <property type="protein sequence ID" value="CAI4006496.1"/>
    <property type="molecule type" value="Genomic_DNA"/>
</dbReference>
<proteinExistence type="predicted"/>
<feature type="region of interest" description="Disordered" evidence="1">
    <location>
        <begin position="429"/>
        <end position="494"/>
    </location>
</feature>
<feature type="compositionally biased region" description="Basic and acidic residues" evidence="1">
    <location>
        <begin position="984"/>
        <end position="996"/>
    </location>
</feature>
<feature type="compositionally biased region" description="Basic and acidic residues" evidence="1">
    <location>
        <begin position="771"/>
        <end position="888"/>
    </location>
</feature>
<protein>
    <submittedName>
        <fullName evidence="2">Uncharacterized protein</fullName>
    </submittedName>
</protein>
<accession>A0A9P1DB57</accession>
<feature type="region of interest" description="Disordered" evidence="1">
    <location>
        <begin position="969"/>
        <end position="1121"/>
    </location>
</feature>
<evidence type="ECO:0000256" key="1">
    <source>
        <dbReference type="SAM" id="MobiDB-lite"/>
    </source>
</evidence>
<feature type="region of interest" description="Disordered" evidence="1">
    <location>
        <begin position="1408"/>
        <end position="1432"/>
    </location>
</feature>
<feature type="compositionally biased region" description="Polar residues" evidence="1">
    <location>
        <begin position="224"/>
        <end position="233"/>
    </location>
</feature>
<gene>
    <name evidence="2" type="ORF">C1SCF055_LOCUS32134</name>
</gene>
<feature type="region of interest" description="Disordered" evidence="1">
    <location>
        <begin position="693"/>
        <end position="924"/>
    </location>
</feature>
<feature type="compositionally biased region" description="Basic and acidic residues" evidence="1">
    <location>
        <begin position="730"/>
        <end position="761"/>
    </location>
</feature>
<name>A0A9P1DB57_9DINO</name>
<feature type="non-terminal residue" evidence="2">
    <location>
        <position position="1"/>
    </location>
</feature>